<feature type="transmembrane region" description="Helical" evidence="1">
    <location>
        <begin position="77"/>
        <end position="105"/>
    </location>
</feature>
<feature type="transmembrane region" description="Helical" evidence="1">
    <location>
        <begin position="198"/>
        <end position="215"/>
    </location>
</feature>
<keyword evidence="1" id="KW-0812">Transmembrane</keyword>
<accession>A0A0F9TTH3</accession>
<organism evidence="2">
    <name type="scientific">marine sediment metagenome</name>
    <dbReference type="NCBI Taxonomy" id="412755"/>
    <lineage>
        <taxon>unclassified sequences</taxon>
        <taxon>metagenomes</taxon>
        <taxon>ecological metagenomes</taxon>
    </lineage>
</organism>
<gene>
    <name evidence="2" type="ORF">LCGC14_0289720</name>
</gene>
<feature type="transmembrane region" description="Helical" evidence="1">
    <location>
        <begin position="6"/>
        <end position="31"/>
    </location>
</feature>
<keyword evidence="1" id="KW-0472">Membrane</keyword>
<dbReference type="EMBL" id="LAZR01000172">
    <property type="protein sequence ID" value="KKN84310.1"/>
    <property type="molecule type" value="Genomic_DNA"/>
</dbReference>
<name>A0A0F9TTH3_9ZZZZ</name>
<feature type="transmembrane region" description="Helical" evidence="1">
    <location>
        <begin position="117"/>
        <end position="141"/>
    </location>
</feature>
<feature type="transmembrane region" description="Helical" evidence="1">
    <location>
        <begin position="153"/>
        <end position="177"/>
    </location>
</feature>
<dbReference type="InterPro" id="IPR051790">
    <property type="entry name" value="Cytochrome_c-biogenesis_DsbD"/>
</dbReference>
<comment type="caution">
    <text evidence="2">The sequence shown here is derived from an EMBL/GenBank/DDBJ whole genome shotgun (WGS) entry which is preliminary data.</text>
</comment>
<dbReference type="PANTHER" id="PTHR31272:SF9">
    <property type="entry name" value="BLL1027 PROTEIN"/>
    <property type="match status" value="1"/>
</dbReference>
<feature type="transmembrane region" description="Helical" evidence="1">
    <location>
        <begin position="43"/>
        <end position="71"/>
    </location>
</feature>
<keyword evidence="1" id="KW-1133">Transmembrane helix</keyword>
<proteinExistence type="predicted"/>
<protein>
    <submittedName>
        <fullName evidence="2">Uncharacterized protein</fullName>
    </submittedName>
</protein>
<sequence>MEFSVALPLAVGLGLLAFIEPCSVGSHLLFIRYLKGLSQRMKIAHTLLFALTRASLMAVLGVIAVFVGTAFTGLQQGLWAVLGSLYVVVGLLYLGGGTSWFIALVNRFLPRITRIPGGPALGVVFGLNVPACAAPLLAVLLGDAAARGATDGAVIFGASTLMVFGLAFSAPLLFIVFTARGRRWLEHLTRLVGRMLRWTGAIMVVLGLWTFWLALA</sequence>
<reference evidence="2" key="1">
    <citation type="journal article" date="2015" name="Nature">
        <title>Complex archaea that bridge the gap between prokaryotes and eukaryotes.</title>
        <authorList>
            <person name="Spang A."/>
            <person name="Saw J.H."/>
            <person name="Jorgensen S.L."/>
            <person name="Zaremba-Niedzwiedzka K."/>
            <person name="Martijn J."/>
            <person name="Lind A.E."/>
            <person name="van Eijk R."/>
            <person name="Schleper C."/>
            <person name="Guy L."/>
            <person name="Ettema T.J."/>
        </authorList>
    </citation>
    <scope>NUCLEOTIDE SEQUENCE</scope>
</reference>
<dbReference type="PANTHER" id="PTHR31272">
    <property type="entry name" value="CYTOCHROME C-TYPE BIOGENESIS PROTEIN HI_1454-RELATED"/>
    <property type="match status" value="1"/>
</dbReference>
<dbReference type="AlphaFoldDB" id="A0A0F9TTH3"/>
<evidence type="ECO:0000256" key="1">
    <source>
        <dbReference type="SAM" id="Phobius"/>
    </source>
</evidence>
<evidence type="ECO:0000313" key="2">
    <source>
        <dbReference type="EMBL" id="KKN84310.1"/>
    </source>
</evidence>